<evidence type="ECO:0000313" key="3">
    <source>
        <dbReference type="Proteomes" id="UP000635071"/>
    </source>
</evidence>
<feature type="transmembrane region" description="Helical" evidence="1">
    <location>
        <begin position="190"/>
        <end position="212"/>
    </location>
</feature>
<reference evidence="2" key="1">
    <citation type="journal article" date="2014" name="Int. J. Syst. Evol. Microbiol.">
        <title>Complete genome sequence of Corynebacterium casei LMG S-19264T (=DSM 44701T), isolated from a smear-ripened cheese.</title>
        <authorList>
            <consortium name="US DOE Joint Genome Institute (JGI-PGF)"/>
            <person name="Walter F."/>
            <person name="Albersmeier A."/>
            <person name="Kalinowski J."/>
            <person name="Ruckert C."/>
        </authorList>
    </citation>
    <scope>NUCLEOTIDE SEQUENCE</scope>
    <source>
        <strain evidence="2">CGMCC 1.15519</strain>
    </source>
</reference>
<gene>
    <name evidence="2" type="ORF">GCM10011529_07420</name>
</gene>
<keyword evidence="3" id="KW-1185">Reference proteome</keyword>
<evidence type="ECO:0000256" key="1">
    <source>
        <dbReference type="SAM" id="Phobius"/>
    </source>
</evidence>
<feature type="transmembrane region" description="Helical" evidence="1">
    <location>
        <begin position="73"/>
        <end position="92"/>
    </location>
</feature>
<keyword evidence="1" id="KW-1133">Transmembrane helix</keyword>
<dbReference type="Proteomes" id="UP000635071">
    <property type="component" value="Unassembled WGS sequence"/>
</dbReference>
<dbReference type="EMBL" id="BMJM01000002">
    <property type="protein sequence ID" value="GGE03466.1"/>
    <property type="molecule type" value="Genomic_DNA"/>
</dbReference>
<proteinExistence type="predicted"/>
<organism evidence="2 3">
    <name type="scientific">Sandarakinorhabdus glacialis</name>
    <dbReference type="NCBI Taxonomy" id="1614636"/>
    <lineage>
        <taxon>Bacteria</taxon>
        <taxon>Pseudomonadati</taxon>
        <taxon>Pseudomonadota</taxon>
        <taxon>Alphaproteobacteria</taxon>
        <taxon>Sphingomonadales</taxon>
        <taxon>Sphingosinicellaceae</taxon>
        <taxon>Sandarakinorhabdus</taxon>
    </lineage>
</organism>
<name>A0A916ZMW0_9SPHN</name>
<comment type="caution">
    <text evidence="2">The sequence shown here is derived from an EMBL/GenBank/DDBJ whole genome shotgun (WGS) entry which is preliminary data.</text>
</comment>
<feature type="transmembrane region" description="Helical" evidence="1">
    <location>
        <begin position="34"/>
        <end position="53"/>
    </location>
</feature>
<evidence type="ECO:0000313" key="2">
    <source>
        <dbReference type="EMBL" id="GGE03466.1"/>
    </source>
</evidence>
<protein>
    <submittedName>
        <fullName evidence="2">Membrane protein</fullName>
    </submittedName>
</protein>
<feature type="transmembrane region" description="Helical" evidence="1">
    <location>
        <begin position="7"/>
        <end position="28"/>
    </location>
</feature>
<reference evidence="2" key="2">
    <citation type="submission" date="2020-09" db="EMBL/GenBank/DDBJ databases">
        <authorList>
            <person name="Sun Q."/>
            <person name="Zhou Y."/>
        </authorList>
    </citation>
    <scope>NUCLEOTIDE SEQUENCE</scope>
    <source>
        <strain evidence="2">CGMCC 1.15519</strain>
    </source>
</reference>
<dbReference type="AlphaFoldDB" id="A0A916ZMW0"/>
<dbReference type="InterPro" id="IPR009781">
    <property type="entry name" value="DUF1345"/>
</dbReference>
<dbReference type="RefSeq" id="WP_188761574.1">
    <property type="nucleotide sequence ID" value="NZ_BMJM01000002.1"/>
</dbReference>
<keyword evidence="1" id="KW-0472">Membrane</keyword>
<sequence length="214" mass="22878">MAFFRRYTAFTAFALVTAATTALLTLALPPSRAFLAGYDCGALAFLIIIAIRFNTANPAAMRSKAVENEPDHAAMVAIALLVVAVIFVAVWVELSGRSGRDAVGISLAAATLILAWLFANTLFASHYAHVWYLPAETGSGDLGGLDFPGGDTDPDYWDFSYYAFVLGMTFQVSDVEVTSKRLRRLTLGHAVLAFFFNIAVVAISINLVASVLGG</sequence>
<keyword evidence="1" id="KW-0812">Transmembrane</keyword>
<feature type="transmembrane region" description="Helical" evidence="1">
    <location>
        <begin position="104"/>
        <end position="123"/>
    </location>
</feature>
<accession>A0A916ZMW0</accession>
<dbReference type="Pfam" id="PF07077">
    <property type="entry name" value="DUF1345"/>
    <property type="match status" value="1"/>
</dbReference>